<dbReference type="AlphaFoldDB" id="A0A1H0TH99"/>
<evidence type="ECO:0000256" key="5">
    <source>
        <dbReference type="SAM" id="Phobius"/>
    </source>
</evidence>
<keyword evidence="2 5" id="KW-0812">Transmembrane</keyword>
<feature type="transmembrane region" description="Helical" evidence="5">
    <location>
        <begin position="166"/>
        <end position="183"/>
    </location>
</feature>
<keyword evidence="8" id="KW-1185">Reference proteome</keyword>
<evidence type="ECO:0000256" key="3">
    <source>
        <dbReference type="ARBA" id="ARBA00022989"/>
    </source>
</evidence>
<evidence type="ECO:0000256" key="2">
    <source>
        <dbReference type="ARBA" id="ARBA00022692"/>
    </source>
</evidence>
<feature type="transmembrane region" description="Helical" evidence="5">
    <location>
        <begin position="324"/>
        <end position="348"/>
    </location>
</feature>
<evidence type="ECO:0000313" key="7">
    <source>
        <dbReference type="EMBL" id="SDP53215.1"/>
    </source>
</evidence>
<evidence type="ECO:0000256" key="4">
    <source>
        <dbReference type="ARBA" id="ARBA00023136"/>
    </source>
</evidence>
<keyword evidence="4 5" id="KW-0472">Membrane</keyword>
<gene>
    <name evidence="7" type="ORF">SAMN04488529_10730</name>
</gene>
<evidence type="ECO:0000313" key="8">
    <source>
        <dbReference type="Proteomes" id="UP000198597"/>
    </source>
</evidence>
<evidence type="ECO:0000256" key="1">
    <source>
        <dbReference type="ARBA" id="ARBA00004141"/>
    </source>
</evidence>
<protein>
    <submittedName>
        <fullName evidence="7">O-antigen ligase</fullName>
    </submittedName>
</protein>
<keyword evidence="3 5" id="KW-1133">Transmembrane helix</keyword>
<feature type="transmembrane region" description="Helical" evidence="5">
    <location>
        <begin position="94"/>
        <end position="114"/>
    </location>
</feature>
<feature type="transmembrane region" description="Helical" evidence="5">
    <location>
        <begin position="43"/>
        <end position="61"/>
    </location>
</feature>
<dbReference type="Proteomes" id="UP000198597">
    <property type="component" value="Unassembled WGS sequence"/>
</dbReference>
<keyword evidence="7" id="KW-0436">Ligase</keyword>
<dbReference type="STRING" id="94869.SAMN04488529_10730"/>
<sequence length="405" mass="46574">MKAMLNEITFNNKYFNIFILFINTSISDALFKSFLIPPSLISIIRLLSNIIFVLIVFYYLLTKRIKMKRYALAIVFIIFIGITLLWAPNKFEAIKLYINFIGPCSYFIIIFCMLDKGEIIDILKKYCNLVIIMDILTLTILSKVGYMGESALEHVGRGIHLSRSTMIIYLNFCIFIYIYFLSYNKKDYKQRNTAILMLALSVTLIVFSKSSTGIVTIGLFLPLLLIVKSKRASKSLVKICIIIGVALPIINFTSPIINNILESIFHKTLTFSGRRYIWDYALDKLTDNPILGNGFESTSYLLNNKIVPIYDRVAAHTHNGFLELFLQSGLIGLILGVLILVITFRYTFKLDRKEANVIRVYFIIFIIFNFMEPYIINSASIITMWLPSIYVITLTNKKMRLNKNG</sequence>
<comment type="subcellular location">
    <subcellularLocation>
        <location evidence="1">Membrane</location>
        <topology evidence="1">Multi-pass membrane protein</topology>
    </subcellularLocation>
</comment>
<feature type="transmembrane region" description="Helical" evidence="5">
    <location>
        <begin position="126"/>
        <end position="146"/>
    </location>
</feature>
<accession>A0A1H0TH99</accession>
<dbReference type="Pfam" id="PF04932">
    <property type="entry name" value="Wzy_C"/>
    <property type="match status" value="1"/>
</dbReference>
<feature type="transmembrane region" description="Helical" evidence="5">
    <location>
        <begin position="195"/>
        <end position="224"/>
    </location>
</feature>
<proteinExistence type="predicted"/>
<feature type="domain" description="O-antigen ligase-related" evidence="6">
    <location>
        <begin position="197"/>
        <end position="335"/>
    </location>
</feature>
<feature type="transmembrane region" description="Helical" evidence="5">
    <location>
        <begin position="12"/>
        <end position="31"/>
    </location>
</feature>
<dbReference type="InterPro" id="IPR007016">
    <property type="entry name" value="O-antigen_ligase-rel_domated"/>
</dbReference>
<reference evidence="7 8" key="1">
    <citation type="submission" date="2016-10" db="EMBL/GenBank/DDBJ databases">
        <authorList>
            <person name="de Groot N.N."/>
        </authorList>
    </citation>
    <scope>NUCLEOTIDE SEQUENCE [LARGE SCALE GENOMIC DNA]</scope>
    <source>
        <strain evidence="7 8">DSM 12272</strain>
    </source>
</reference>
<dbReference type="EMBL" id="FNJM01000007">
    <property type="protein sequence ID" value="SDP53215.1"/>
    <property type="molecule type" value="Genomic_DNA"/>
</dbReference>
<feature type="transmembrane region" description="Helical" evidence="5">
    <location>
        <begin position="236"/>
        <end position="257"/>
    </location>
</feature>
<dbReference type="PANTHER" id="PTHR37422">
    <property type="entry name" value="TEICHURONIC ACID BIOSYNTHESIS PROTEIN TUAE"/>
    <property type="match status" value="1"/>
</dbReference>
<name>A0A1H0TH99_9CLOT</name>
<dbReference type="OrthoDB" id="2088508at2"/>
<organism evidence="7 8">
    <name type="scientific">Clostridium gasigenes</name>
    <dbReference type="NCBI Taxonomy" id="94869"/>
    <lineage>
        <taxon>Bacteria</taxon>
        <taxon>Bacillati</taxon>
        <taxon>Bacillota</taxon>
        <taxon>Clostridia</taxon>
        <taxon>Eubacteriales</taxon>
        <taxon>Clostridiaceae</taxon>
        <taxon>Clostridium</taxon>
    </lineage>
</organism>
<dbReference type="PANTHER" id="PTHR37422:SF17">
    <property type="entry name" value="O-ANTIGEN LIGASE"/>
    <property type="match status" value="1"/>
</dbReference>
<dbReference type="GO" id="GO:0016874">
    <property type="term" value="F:ligase activity"/>
    <property type="evidence" value="ECO:0007669"/>
    <property type="project" value="UniProtKB-KW"/>
</dbReference>
<feature type="transmembrane region" description="Helical" evidence="5">
    <location>
        <begin position="360"/>
        <end position="393"/>
    </location>
</feature>
<feature type="transmembrane region" description="Helical" evidence="5">
    <location>
        <begin position="70"/>
        <end position="88"/>
    </location>
</feature>
<evidence type="ECO:0000259" key="6">
    <source>
        <dbReference type="Pfam" id="PF04932"/>
    </source>
</evidence>
<dbReference type="InterPro" id="IPR051533">
    <property type="entry name" value="WaaL-like"/>
</dbReference>
<dbReference type="GO" id="GO:0016020">
    <property type="term" value="C:membrane"/>
    <property type="evidence" value="ECO:0007669"/>
    <property type="project" value="UniProtKB-SubCell"/>
</dbReference>